<dbReference type="HOGENOM" id="CLU_058668_1_0_1"/>
<evidence type="ECO:0008006" key="4">
    <source>
        <dbReference type="Google" id="ProtNLM"/>
    </source>
</evidence>
<evidence type="ECO:0000313" key="2">
    <source>
        <dbReference type="EMBL" id="EXJ95425.1"/>
    </source>
</evidence>
<dbReference type="STRING" id="1182541.W9Z0H7"/>
<feature type="compositionally biased region" description="Low complexity" evidence="1">
    <location>
        <begin position="254"/>
        <end position="268"/>
    </location>
</feature>
<feature type="compositionally biased region" description="Low complexity" evidence="1">
    <location>
        <begin position="1"/>
        <end position="11"/>
    </location>
</feature>
<dbReference type="AlphaFoldDB" id="W9Z0H7"/>
<dbReference type="Gene3D" id="3.40.50.300">
    <property type="entry name" value="P-loop containing nucleotide triphosphate hydrolases"/>
    <property type="match status" value="1"/>
</dbReference>
<feature type="region of interest" description="Disordered" evidence="1">
    <location>
        <begin position="1"/>
        <end position="35"/>
    </location>
</feature>
<dbReference type="OrthoDB" id="10041966at2759"/>
<gene>
    <name evidence="2" type="ORF">A1O1_00546</name>
</gene>
<proteinExistence type="predicted"/>
<comment type="caution">
    <text evidence="2">The sequence shown here is derived from an EMBL/GenBank/DDBJ whole genome shotgun (WGS) entry which is preliminary data.</text>
</comment>
<dbReference type="InterPro" id="IPR027417">
    <property type="entry name" value="P-loop_NTPase"/>
</dbReference>
<dbReference type="EMBL" id="AMWN01000001">
    <property type="protein sequence ID" value="EXJ95425.1"/>
    <property type="molecule type" value="Genomic_DNA"/>
</dbReference>
<dbReference type="GeneID" id="19155453"/>
<feature type="region of interest" description="Disordered" evidence="1">
    <location>
        <begin position="254"/>
        <end position="279"/>
    </location>
</feature>
<accession>W9Z0H7</accession>
<dbReference type="SUPFAM" id="SSF52540">
    <property type="entry name" value="P-loop containing nucleoside triphosphate hydrolases"/>
    <property type="match status" value="1"/>
</dbReference>
<dbReference type="Proteomes" id="UP000019484">
    <property type="component" value="Unassembled WGS sequence"/>
</dbReference>
<organism evidence="2 3">
    <name type="scientific">Capronia coronata CBS 617.96</name>
    <dbReference type="NCBI Taxonomy" id="1182541"/>
    <lineage>
        <taxon>Eukaryota</taxon>
        <taxon>Fungi</taxon>
        <taxon>Dikarya</taxon>
        <taxon>Ascomycota</taxon>
        <taxon>Pezizomycotina</taxon>
        <taxon>Eurotiomycetes</taxon>
        <taxon>Chaetothyriomycetidae</taxon>
        <taxon>Chaetothyriales</taxon>
        <taxon>Herpotrichiellaceae</taxon>
        <taxon>Capronia</taxon>
    </lineage>
</organism>
<keyword evidence="3" id="KW-1185">Reference proteome</keyword>
<dbReference type="eggNOG" id="KOG3308">
    <property type="taxonomic scope" value="Eukaryota"/>
</dbReference>
<reference evidence="2 3" key="1">
    <citation type="submission" date="2013-03" db="EMBL/GenBank/DDBJ databases">
        <title>The Genome Sequence of Capronia coronata CBS 617.96.</title>
        <authorList>
            <consortium name="The Broad Institute Genomics Platform"/>
            <person name="Cuomo C."/>
            <person name="de Hoog S."/>
            <person name="Gorbushina A."/>
            <person name="Walker B."/>
            <person name="Young S.K."/>
            <person name="Zeng Q."/>
            <person name="Gargeya S."/>
            <person name="Fitzgerald M."/>
            <person name="Haas B."/>
            <person name="Abouelleil A."/>
            <person name="Allen A.W."/>
            <person name="Alvarado L."/>
            <person name="Arachchi H.M."/>
            <person name="Berlin A.M."/>
            <person name="Chapman S.B."/>
            <person name="Gainer-Dewar J."/>
            <person name="Goldberg J."/>
            <person name="Griggs A."/>
            <person name="Gujja S."/>
            <person name="Hansen M."/>
            <person name="Howarth C."/>
            <person name="Imamovic A."/>
            <person name="Ireland A."/>
            <person name="Larimer J."/>
            <person name="McCowan C."/>
            <person name="Murphy C."/>
            <person name="Pearson M."/>
            <person name="Poon T.W."/>
            <person name="Priest M."/>
            <person name="Roberts A."/>
            <person name="Saif S."/>
            <person name="Shea T."/>
            <person name="Sisk P."/>
            <person name="Sykes S."/>
            <person name="Wortman J."/>
            <person name="Nusbaum C."/>
            <person name="Birren B."/>
        </authorList>
    </citation>
    <scope>NUCLEOTIDE SEQUENCE [LARGE SCALE GENOMIC DNA]</scope>
    <source>
        <strain evidence="2 3">CBS 617.96</strain>
    </source>
</reference>
<dbReference type="RefSeq" id="XP_007719654.1">
    <property type="nucleotide sequence ID" value="XM_007721464.1"/>
</dbReference>
<name>W9Z0H7_9EURO</name>
<evidence type="ECO:0000313" key="3">
    <source>
        <dbReference type="Proteomes" id="UP000019484"/>
    </source>
</evidence>
<protein>
    <recommendedName>
        <fullName evidence="4">Nicotinamide riboside kinase</fullName>
    </recommendedName>
</protein>
<sequence>MSSTSPSTKDSSIQESATLRDTQVGGREKGNGNGNTALNTILIGISGPSSSGKTTLARLLRTIFDFEVTVTIPVTIQEKTECRTEKWKLTLFVLHEDDFYKTDQDVPIRQVTSPEHGTRDLQDWDCVESLDLPLLENTFRHVRDHGTLPPELASKEDQNAIGPSAISDADVQNVKEQVKTWFEKIVQDHLAAAARTTNPPSQDPDTSHPGLGLDRSREIRICVLDGFLLYPAPPESTSTTTDLTSSAAAAAAAAASSSSRSPQSGSRLSPPPPSTSSSLLTHLHEISLSLLDRRLFLPVTRDQMLTRRQARMGYVTLEGFWVDPPGYVEDVVWPNYARDHAWMFVDGDVDGAGVIDQEKCKRHGVDVCPGRGSMGLRDVLDWAVERVEETVVQKLK</sequence>
<dbReference type="CDD" id="cd02024">
    <property type="entry name" value="NRK1"/>
    <property type="match status" value="1"/>
</dbReference>
<evidence type="ECO:0000256" key="1">
    <source>
        <dbReference type="SAM" id="MobiDB-lite"/>
    </source>
</evidence>
<dbReference type="PANTHER" id="PTHR10285">
    <property type="entry name" value="URIDINE KINASE"/>
    <property type="match status" value="1"/>
</dbReference>